<feature type="domain" description="Sugar phosphate transporter" evidence="7">
    <location>
        <begin position="553"/>
        <end position="832"/>
    </location>
</feature>
<feature type="transmembrane region" description="Helical" evidence="6">
    <location>
        <begin position="720"/>
        <end position="742"/>
    </location>
</feature>
<organism evidence="8">
    <name type="scientific">Cladocopium goreaui</name>
    <dbReference type="NCBI Taxonomy" id="2562237"/>
    <lineage>
        <taxon>Eukaryota</taxon>
        <taxon>Sar</taxon>
        <taxon>Alveolata</taxon>
        <taxon>Dinophyceae</taxon>
        <taxon>Suessiales</taxon>
        <taxon>Symbiodiniaceae</taxon>
        <taxon>Cladocopium</taxon>
    </lineage>
</organism>
<feature type="region of interest" description="Disordered" evidence="5">
    <location>
        <begin position="47"/>
        <end position="79"/>
    </location>
</feature>
<evidence type="ECO:0000313" key="8">
    <source>
        <dbReference type="EMBL" id="CAI3979914.1"/>
    </source>
</evidence>
<sequence>MADLPVTGGSGLFAPADGKDPARAGARDGMEQYVGVGQAKAWLQQNEEALPSQRASLKPLDSSRLQRSSRSPKRPGHSLVVPVAATDLPETEGVVKPHRSTAVRLLEGLEGIETSDSLIDLPAEAREPSWAAPSLPRDGPGRLGVGSCYGSRSVPELEKMEPVRVLQASPVLSRRTLHPTMWASPRETRVAPPRLYWPTMTGRSNDNTVDITSKQPVRLLSPAVSRRNIEPVSVADKLLSPAAPFTTSVASVPVSPPFSCRRAAESWNPPPRLIEHDFSWQPDHVETNESSLEKVTRAVPEAGSPVVPRSAMSLAAPVFQSSRATLGSTSDWKISFNPVVKRSILTPGAQVAVSPPVRSFFPSYPMARKPAEAPVVFKTPPVVVRYVRPPILLHAVPAQTRALRKPDTARIVHGSAAQSAFSPDLPGTVATPGRSGSWRPPYDLTPLLYMKSMKILAILAPLVLAELLEDSCGKAGGSSKTAALLQLPNVNQSQKLTIHSLDDGLPMARVIPSWSSPRAVQHLSSRQIGLLLSSLLVCVIFSHVSHTELISSICSWIAASICTNLLNKEAASSFSAMCLLVIIQMWIANVVVILIRFDDLQLPSARDFVRWLPVSFLVSGMLGTSIFALEGTTVSTVNIIRNVLPIVTFILEKILFNSPRLVKPGHILSMVLTLFGTTLYGISNFSVTTWSLVMILLGTLLTVVDKLLQRHLLMSPDFKQPLAVCMIMNNTFGMLPLLLVALMTGESKVWPRLLEVSPWGTWMTLVGSGLSGCCLGFYGLAVSRLITAASVLMLQNMSKVLVILLSVLLLGDDLSGLSALGCVLSMVGSAWYGYVSLSGRQAEALLEAREACGQGQVKEDARERAGGA</sequence>
<dbReference type="OrthoDB" id="446383at2759"/>
<dbReference type="Proteomes" id="UP001152797">
    <property type="component" value="Unassembled WGS sequence"/>
</dbReference>
<dbReference type="Pfam" id="PF03151">
    <property type="entry name" value="TPT"/>
    <property type="match status" value="1"/>
</dbReference>
<dbReference type="EMBL" id="CAMXCT030000522">
    <property type="protein sequence ID" value="CAL4767226.1"/>
    <property type="molecule type" value="Genomic_DNA"/>
</dbReference>
<feature type="transmembrane region" description="Helical" evidence="6">
    <location>
        <begin position="816"/>
        <end position="835"/>
    </location>
</feature>
<dbReference type="GO" id="GO:0016020">
    <property type="term" value="C:membrane"/>
    <property type="evidence" value="ECO:0007669"/>
    <property type="project" value="UniProtKB-SubCell"/>
</dbReference>
<name>A0A9P1BUV9_9DINO</name>
<dbReference type="SUPFAM" id="SSF103481">
    <property type="entry name" value="Multidrug resistance efflux transporter EmrE"/>
    <property type="match status" value="1"/>
</dbReference>
<feature type="transmembrane region" description="Helical" evidence="6">
    <location>
        <begin position="609"/>
        <end position="629"/>
    </location>
</feature>
<reference evidence="9 10" key="2">
    <citation type="submission" date="2024-05" db="EMBL/GenBank/DDBJ databases">
        <authorList>
            <person name="Chen Y."/>
            <person name="Shah S."/>
            <person name="Dougan E. K."/>
            <person name="Thang M."/>
            <person name="Chan C."/>
        </authorList>
    </citation>
    <scope>NUCLEOTIDE SEQUENCE [LARGE SCALE GENOMIC DNA]</scope>
</reference>
<accession>A0A9P1BUV9</accession>
<evidence type="ECO:0000313" key="9">
    <source>
        <dbReference type="EMBL" id="CAL4767226.1"/>
    </source>
</evidence>
<evidence type="ECO:0000259" key="7">
    <source>
        <dbReference type="Pfam" id="PF03151"/>
    </source>
</evidence>
<evidence type="ECO:0000313" key="10">
    <source>
        <dbReference type="Proteomes" id="UP001152797"/>
    </source>
</evidence>
<dbReference type="PANTHER" id="PTHR11132">
    <property type="entry name" value="SOLUTE CARRIER FAMILY 35"/>
    <property type="match status" value="1"/>
</dbReference>
<evidence type="ECO:0000256" key="3">
    <source>
        <dbReference type="ARBA" id="ARBA00022989"/>
    </source>
</evidence>
<feature type="transmembrane region" description="Helical" evidence="6">
    <location>
        <begin position="573"/>
        <end position="597"/>
    </location>
</feature>
<keyword evidence="4 6" id="KW-0472">Membrane</keyword>
<reference evidence="8" key="1">
    <citation type="submission" date="2022-10" db="EMBL/GenBank/DDBJ databases">
        <authorList>
            <person name="Chen Y."/>
            <person name="Dougan E. K."/>
            <person name="Chan C."/>
            <person name="Rhodes N."/>
            <person name="Thang M."/>
        </authorList>
    </citation>
    <scope>NUCLEOTIDE SEQUENCE</scope>
</reference>
<evidence type="ECO:0000256" key="4">
    <source>
        <dbReference type="ARBA" id="ARBA00023136"/>
    </source>
</evidence>
<keyword evidence="2 6" id="KW-0812">Transmembrane</keyword>
<dbReference type="EMBL" id="CAMXCT010000522">
    <property type="protein sequence ID" value="CAI3979914.1"/>
    <property type="molecule type" value="Genomic_DNA"/>
</dbReference>
<evidence type="ECO:0000256" key="2">
    <source>
        <dbReference type="ARBA" id="ARBA00022692"/>
    </source>
</evidence>
<keyword evidence="3 6" id="KW-1133">Transmembrane helix</keyword>
<feature type="transmembrane region" description="Helical" evidence="6">
    <location>
        <begin position="689"/>
        <end position="708"/>
    </location>
</feature>
<feature type="transmembrane region" description="Helical" evidence="6">
    <location>
        <begin position="788"/>
        <end position="810"/>
    </location>
</feature>
<feature type="transmembrane region" description="Helical" evidence="6">
    <location>
        <begin position="762"/>
        <end position="781"/>
    </location>
</feature>
<feature type="compositionally biased region" description="Basic and acidic residues" evidence="5">
    <location>
        <begin position="17"/>
        <end position="26"/>
    </location>
</feature>
<comment type="subcellular location">
    <subcellularLocation>
        <location evidence="1">Membrane</location>
        <topology evidence="1">Multi-pass membrane protein</topology>
    </subcellularLocation>
</comment>
<keyword evidence="10" id="KW-1185">Reference proteome</keyword>
<comment type="caution">
    <text evidence="8">The sequence shown here is derived from an EMBL/GenBank/DDBJ whole genome shotgun (WGS) entry which is preliminary data.</text>
</comment>
<dbReference type="InterPro" id="IPR037185">
    <property type="entry name" value="EmrE-like"/>
</dbReference>
<dbReference type="AlphaFoldDB" id="A0A9P1BUV9"/>
<dbReference type="InterPro" id="IPR004853">
    <property type="entry name" value="Sugar_P_trans_dom"/>
</dbReference>
<evidence type="ECO:0000256" key="6">
    <source>
        <dbReference type="SAM" id="Phobius"/>
    </source>
</evidence>
<gene>
    <name evidence="8" type="ORF">C1SCF055_LOCUS7834</name>
</gene>
<dbReference type="EMBL" id="CAMXCT020000522">
    <property type="protein sequence ID" value="CAL1133289.1"/>
    <property type="molecule type" value="Genomic_DNA"/>
</dbReference>
<evidence type="ECO:0000256" key="5">
    <source>
        <dbReference type="SAM" id="MobiDB-lite"/>
    </source>
</evidence>
<dbReference type="InterPro" id="IPR050186">
    <property type="entry name" value="TPT_transporter"/>
</dbReference>
<proteinExistence type="predicted"/>
<protein>
    <submittedName>
        <fullName evidence="9">Sugar phosphate transporter domain-containing protein</fullName>
    </submittedName>
</protein>
<evidence type="ECO:0000256" key="1">
    <source>
        <dbReference type="ARBA" id="ARBA00004141"/>
    </source>
</evidence>
<feature type="region of interest" description="Disordered" evidence="5">
    <location>
        <begin position="1"/>
        <end position="26"/>
    </location>
</feature>